<dbReference type="WBParaSite" id="SSLN_0001570201-mRNA-1">
    <property type="protein sequence ID" value="SSLN_0001570201-mRNA-1"/>
    <property type="gene ID" value="SSLN_0001570201"/>
</dbReference>
<keyword evidence="4" id="KW-1185">Reference proteome</keyword>
<feature type="compositionally biased region" description="Polar residues" evidence="1">
    <location>
        <begin position="27"/>
        <end position="42"/>
    </location>
</feature>
<organism evidence="5">
    <name type="scientific">Schistocephalus solidus</name>
    <name type="common">Tapeworm</name>
    <dbReference type="NCBI Taxonomy" id="70667"/>
    <lineage>
        <taxon>Eukaryota</taxon>
        <taxon>Metazoa</taxon>
        <taxon>Spiralia</taxon>
        <taxon>Lophotrochozoa</taxon>
        <taxon>Platyhelminthes</taxon>
        <taxon>Cestoda</taxon>
        <taxon>Eucestoda</taxon>
        <taxon>Diphyllobothriidea</taxon>
        <taxon>Diphyllobothriidae</taxon>
        <taxon>Schistocephalus</taxon>
    </lineage>
</organism>
<feature type="signal peptide" evidence="2">
    <location>
        <begin position="1"/>
        <end position="21"/>
    </location>
</feature>
<keyword evidence="2" id="KW-0732">Signal</keyword>
<dbReference type="OrthoDB" id="10365917at2759"/>
<evidence type="ECO:0000256" key="2">
    <source>
        <dbReference type="SAM" id="SignalP"/>
    </source>
</evidence>
<gene>
    <name evidence="3" type="ORF">SSLN_LOCUS15129</name>
</gene>
<evidence type="ECO:0000313" key="4">
    <source>
        <dbReference type="Proteomes" id="UP000275846"/>
    </source>
</evidence>
<dbReference type="AlphaFoldDB" id="A0A183TF87"/>
<reference evidence="5" key="1">
    <citation type="submission" date="2016-06" db="UniProtKB">
        <authorList>
            <consortium name="WormBaseParasite"/>
        </authorList>
    </citation>
    <scope>IDENTIFICATION</scope>
</reference>
<dbReference type="EMBL" id="UYSU01039627">
    <property type="protein sequence ID" value="VDM01515.1"/>
    <property type="molecule type" value="Genomic_DNA"/>
</dbReference>
<feature type="chain" id="PRO_5043141510" evidence="2">
    <location>
        <begin position="22"/>
        <end position="95"/>
    </location>
</feature>
<evidence type="ECO:0000256" key="1">
    <source>
        <dbReference type="SAM" id="MobiDB-lite"/>
    </source>
</evidence>
<dbReference type="Proteomes" id="UP000275846">
    <property type="component" value="Unassembled WGS sequence"/>
</dbReference>
<evidence type="ECO:0000313" key="3">
    <source>
        <dbReference type="EMBL" id="VDM01515.1"/>
    </source>
</evidence>
<accession>A0A183TF87</accession>
<sequence>MSATFLLLFLGGSIFFSRAEGRMMELQQQSKLKDTSSGISQKTNEDSEHEVFLRQLHNQSGIAGFLLEHEPGSILDDNWDASTVEEGECCFMLNT</sequence>
<feature type="region of interest" description="Disordered" evidence="1">
    <location>
        <begin position="27"/>
        <end position="48"/>
    </location>
</feature>
<reference evidence="3 4" key="2">
    <citation type="submission" date="2018-11" db="EMBL/GenBank/DDBJ databases">
        <authorList>
            <consortium name="Pathogen Informatics"/>
        </authorList>
    </citation>
    <scope>NUCLEOTIDE SEQUENCE [LARGE SCALE GENOMIC DNA]</scope>
    <source>
        <strain evidence="3 4">NST_G2</strain>
    </source>
</reference>
<proteinExistence type="predicted"/>
<protein>
    <submittedName>
        <fullName evidence="5">Secreted protein</fullName>
    </submittedName>
</protein>
<evidence type="ECO:0000313" key="5">
    <source>
        <dbReference type="WBParaSite" id="SSLN_0001570201-mRNA-1"/>
    </source>
</evidence>
<name>A0A183TF87_SCHSO</name>